<protein>
    <submittedName>
        <fullName evidence="1">Uncharacterized protein</fullName>
    </submittedName>
</protein>
<dbReference type="EMBL" id="LSSM01001714">
    <property type="protein sequence ID" value="OMJ25033.1"/>
    <property type="molecule type" value="Genomic_DNA"/>
</dbReference>
<proteinExistence type="predicted"/>
<dbReference type="AlphaFoldDB" id="A0A1R1YDR2"/>
<gene>
    <name evidence="1" type="ORF">AYI69_g4431</name>
</gene>
<reference evidence="2" key="1">
    <citation type="submission" date="2017-01" db="EMBL/GenBank/DDBJ databases">
        <authorList>
            <person name="Wang Y."/>
            <person name="White M."/>
            <person name="Kvist S."/>
            <person name="Moncalvo J.-M."/>
        </authorList>
    </citation>
    <scope>NUCLEOTIDE SEQUENCE [LARGE SCALE GENOMIC DNA]</scope>
    <source>
        <strain evidence="2">ID-206-W2</strain>
    </source>
</reference>
<keyword evidence="2" id="KW-1185">Reference proteome</keyword>
<accession>A0A1R1YDR2</accession>
<sequence length="105" mass="11218">MTSAFFTGRDSSCLSISILTLCCINQSVPNTKKSSFLSMTTKLIGNLYPAIMIGACDTFPLVSCLLPSAVTTNWLVFASGSIPHFSNRLVLTTEHVAPVSTTAQQ</sequence>
<evidence type="ECO:0000313" key="2">
    <source>
        <dbReference type="Proteomes" id="UP000187429"/>
    </source>
</evidence>
<comment type="caution">
    <text evidence="1">The sequence shown here is derived from an EMBL/GenBank/DDBJ whole genome shotgun (WGS) entry which is preliminary data.</text>
</comment>
<evidence type="ECO:0000313" key="1">
    <source>
        <dbReference type="EMBL" id="OMJ25033.1"/>
    </source>
</evidence>
<name>A0A1R1YDR2_9FUNG</name>
<dbReference type="Proteomes" id="UP000187429">
    <property type="component" value="Unassembled WGS sequence"/>
</dbReference>
<organism evidence="1 2">
    <name type="scientific">Smittium culicis</name>
    <dbReference type="NCBI Taxonomy" id="133412"/>
    <lineage>
        <taxon>Eukaryota</taxon>
        <taxon>Fungi</taxon>
        <taxon>Fungi incertae sedis</taxon>
        <taxon>Zoopagomycota</taxon>
        <taxon>Kickxellomycotina</taxon>
        <taxon>Harpellomycetes</taxon>
        <taxon>Harpellales</taxon>
        <taxon>Legeriomycetaceae</taxon>
        <taxon>Smittium</taxon>
    </lineage>
</organism>